<comment type="caution">
    <text evidence="2">The sequence shown here is derived from an EMBL/GenBank/DDBJ whole genome shotgun (WGS) entry which is preliminary data.</text>
</comment>
<evidence type="ECO:0008006" key="4">
    <source>
        <dbReference type="Google" id="ProtNLM"/>
    </source>
</evidence>
<dbReference type="EMBL" id="JAHCQH010000020">
    <property type="protein sequence ID" value="MBS9478582.1"/>
    <property type="molecule type" value="Genomic_DNA"/>
</dbReference>
<reference evidence="2" key="1">
    <citation type="submission" date="2021-05" db="EMBL/GenBank/DDBJ databases">
        <authorList>
            <person name="Sun Q."/>
            <person name="Inoue M."/>
        </authorList>
    </citation>
    <scope>NUCLEOTIDE SEQUENCE</scope>
    <source>
        <strain evidence="2">VKM B-3255</strain>
    </source>
</reference>
<feature type="region of interest" description="Disordered" evidence="1">
    <location>
        <begin position="48"/>
        <end position="83"/>
    </location>
</feature>
<accession>A0ABS5RAP1</accession>
<protein>
    <recommendedName>
        <fullName evidence="4">Porin</fullName>
    </recommendedName>
</protein>
<dbReference type="RefSeq" id="WP_213756535.1">
    <property type="nucleotide sequence ID" value="NZ_JAHCQH010000020.1"/>
</dbReference>
<sequence>MRRSPMRGPSSAGAPLALRIAGLALPLLIALPAGAQSFDPWGGITVTVTPPPEEPSAYDSAVAADTASAETPAPVAEAGDDAPEPSLWEALSLAIGGDLPELPKEKPAPNQLLPQRKPVVTSTKPSVPTSVDIQQGPAHLAVTTSASGSAPTSGFTGASDGGASGEIKARLGVEQDNFALYSTGVLGASASTSAPSVYDNLTVGSSYSVPLAPLGLGPEKLGATVEVNNSQTLTTGVELRAPLGTYERFISVERSASPDSTGSGIVKAGVLGKF</sequence>
<evidence type="ECO:0000313" key="2">
    <source>
        <dbReference type="EMBL" id="MBS9478582.1"/>
    </source>
</evidence>
<gene>
    <name evidence="2" type="ORF">KIP89_15820</name>
</gene>
<dbReference type="Proteomes" id="UP001166585">
    <property type="component" value="Unassembled WGS sequence"/>
</dbReference>
<keyword evidence="3" id="KW-1185">Reference proteome</keyword>
<proteinExistence type="predicted"/>
<evidence type="ECO:0000256" key="1">
    <source>
        <dbReference type="SAM" id="MobiDB-lite"/>
    </source>
</evidence>
<evidence type="ECO:0000313" key="3">
    <source>
        <dbReference type="Proteomes" id="UP001166585"/>
    </source>
</evidence>
<name>A0ABS5RAP1_9HYPH</name>
<organism evidence="2 3">
    <name type="scientific">Ancylobacter radicis</name>
    <dbReference type="NCBI Taxonomy" id="2836179"/>
    <lineage>
        <taxon>Bacteria</taxon>
        <taxon>Pseudomonadati</taxon>
        <taxon>Pseudomonadota</taxon>
        <taxon>Alphaproteobacteria</taxon>
        <taxon>Hyphomicrobiales</taxon>
        <taxon>Xanthobacteraceae</taxon>
        <taxon>Ancylobacter</taxon>
    </lineage>
</organism>